<evidence type="ECO:0000313" key="3">
    <source>
        <dbReference type="Proteomes" id="UP000314294"/>
    </source>
</evidence>
<sequence length="316" mass="35244">MALYTPSEGEVYHQCFLCGPEAYCNTTIGLHRFTRPLRVSCSPSLTLSPLRLPALALHADLGPQRGDLQLVLLGLVAEVLQLDPPAAQLLLQRGDVVLPLRRRLLRRLLEQEHLLLSDAQLLLGLGQLALLLLLQAVHLLLHRTQLGCGERRRRTIGQNLTLRRVMMPILDLSREGFSLMGTSQTLVLQLIWWRGVEERSGGEEWRRGVEERGEERELVEALLVFVGGLSGIVQLQQQLQYLGPQLLQLLLLGQRLLAILLHQLPLFPLFLLSSVVVHLLFLVVLLQHASLLGGDVVVHGGAALCFQIARVVWGKK</sequence>
<proteinExistence type="predicted"/>
<reference evidence="2 3" key="1">
    <citation type="submission" date="2019-03" db="EMBL/GenBank/DDBJ databases">
        <title>First draft genome of Liparis tanakae, snailfish: a comprehensive survey of snailfish specific genes.</title>
        <authorList>
            <person name="Kim W."/>
            <person name="Song I."/>
            <person name="Jeong J.-H."/>
            <person name="Kim D."/>
            <person name="Kim S."/>
            <person name="Ryu S."/>
            <person name="Song J.Y."/>
            <person name="Lee S.K."/>
        </authorList>
    </citation>
    <scope>NUCLEOTIDE SEQUENCE [LARGE SCALE GENOMIC DNA]</scope>
    <source>
        <tissue evidence="2">Muscle</tissue>
    </source>
</reference>
<evidence type="ECO:0000256" key="1">
    <source>
        <dbReference type="SAM" id="Phobius"/>
    </source>
</evidence>
<keyword evidence="1" id="KW-1133">Transmembrane helix</keyword>
<keyword evidence="3" id="KW-1185">Reference proteome</keyword>
<dbReference type="Proteomes" id="UP000314294">
    <property type="component" value="Unassembled WGS sequence"/>
</dbReference>
<protein>
    <submittedName>
        <fullName evidence="2">Uncharacterized protein</fullName>
    </submittedName>
</protein>
<keyword evidence="1" id="KW-0472">Membrane</keyword>
<keyword evidence="1" id="KW-0812">Transmembrane</keyword>
<feature type="transmembrane region" description="Helical" evidence="1">
    <location>
        <begin position="296"/>
        <end position="313"/>
    </location>
</feature>
<feature type="transmembrane region" description="Helical" evidence="1">
    <location>
        <begin position="269"/>
        <end position="290"/>
    </location>
</feature>
<dbReference type="AlphaFoldDB" id="A0A4Z2IW32"/>
<name>A0A4Z2IW32_9TELE</name>
<gene>
    <name evidence="2" type="ORF">EYF80_007742</name>
</gene>
<comment type="caution">
    <text evidence="2">The sequence shown here is derived from an EMBL/GenBank/DDBJ whole genome shotgun (WGS) entry which is preliminary data.</text>
</comment>
<dbReference type="EMBL" id="SRLO01000042">
    <property type="protein sequence ID" value="TNN82096.1"/>
    <property type="molecule type" value="Genomic_DNA"/>
</dbReference>
<evidence type="ECO:0000313" key="2">
    <source>
        <dbReference type="EMBL" id="TNN82096.1"/>
    </source>
</evidence>
<accession>A0A4Z2IW32</accession>
<organism evidence="2 3">
    <name type="scientific">Liparis tanakae</name>
    <name type="common">Tanaka's snailfish</name>
    <dbReference type="NCBI Taxonomy" id="230148"/>
    <lineage>
        <taxon>Eukaryota</taxon>
        <taxon>Metazoa</taxon>
        <taxon>Chordata</taxon>
        <taxon>Craniata</taxon>
        <taxon>Vertebrata</taxon>
        <taxon>Euteleostomi</taxon>
        <taxon>Actinopterygii</taxon>
        <taxon>Neopterygii</taxon>
        <taxon>Teleostei</taxon>
        <taxon>Neoteleostei</taxon>
        <taxon>Acanthomorphata</taxon>
        <taxon>Eupercaria</taxon>
        <taxon>Perciformes</taxon>
        <taxon>Cottioidei</taxon>
        <taxon>Cottales</taxon>
        <taxon>Liparidae</taxon>
        <taxon>Liparis</taxon>
    </lineage>
</organism>